<proteinExistence type="predicted"/>
<organism evidence="2 3">
    <name type="scientific">Tanacetum coccineum</name>
    <dbReference type="NCBI Taxonomy" id="301880"/>
    <lineage>
        <taxon>Eukaryota</taxon>
        <taxon>Viridiplantae</taxon>
        <taxon>Streptophyta</taxon>
        <taxon>Embryophyta</taxon>
        <taxon>Tracheophyta</taxon>
        <taxon>Spermatophyta</taxon>
        <taxon>Magnoliopsida</taxon>
        <taxon>eudicotyledons</taxon>
        <taxon>Gunneridae</taxon>
        <taxon>Pentapetalae</taxon>
        <taxon>asterids</taxon>
        <taxon>campanulids</taxon>
        <taxon>Asterales</taxon>
        <taxon>Asteraceae</taxon>
        <taxon>Asteroideae</taxon>
        <taxon>Anthemideae</taxon>
        <taxon>Anthemidinae</taxon>
        <taxon>Tanacetum</taxon>
    </lineage>
</organism>
<name>A0ABQ5GKS7_9ASTR</name>
<keyword evidence="3" id="KW-1185">Reference proteome</keyword>
<dbReference type="Proteomes" id="UP001151760">
    <property type="component" value="Unassembled WGS sequence"/>
</dbReference>
<evidence type="ECO:0000256" key="1">
    <source>
        <dbReference type="SAM" id="MobiDB-lite"/>
    </source>
</evidence>
<protein>
    <submittedName>
        <fullName evidence="2">Uncharacterized protein</fullName>
    </submittedName>
</protein>
<feature type="region of interest" description="Disordered" evidence="1">
    <location>
        <begin position="1"/>
        <end position="20"/>
    </location>
</feature>
<sequence>MKENTPISNHDPNSFPPLKKVDLILKPKKSTRTMNPESGDTMKHRTMLGRSSQVNFKERVTRSSSKKGDLVMDMDEEGYDEGNLGVGYGSSVVDEAELIFRSICKDSKVSHVSKGISKGIDMPKVDVNSANTSDLHMNGNGMDSNGVSPMSSMPDMPVTFAENPILNPENTSSDTTSGRRVILNEVKIPGMFKVVGDGSMLNKGIGSVSNFEARKQSGVVGSDLSRNGGLKQSLSFASAVLKSFGDFRNNKLKFVSTTFNNEGREVAVMDPVLEEGIDKWSMTVVGHFVGFQMGYREIIGHLKRMWRLYQL</sequence>
<comment type="caution">
    <text evidence="2">The sequence shown here is derived from an EMBL/GenBank/DDBJ whole genome shotgun (WGS) entry which is preliminary data.</text>
</comment>
<evidence type="ECO:0000313" key="2">
    <source>
        <dbReference type="EMBL" id="GJT75929.1"/>
    </source>
</evidence>
<evidence type="ECO:0000313" key="3">
    <source>
        <dbReference type="Proteomes" id="UP001151760"/>
    </source>
</evidence>
<reference evidence="2" key="1">
    <citation type="journal article" date="2022" name="Int. J. Mol. Sci.">
        <title>Draft Genome of Tanacetum Coccineum: Genomic Comparison of Closely Related Tanacetum-Family Plants.</title>
        <authorList>
            <person name="Yamashiro T."/>
            <person name="Shiraishi A."/>
            <person name="Nakayama K."/>
            <person name="Satake H."/>
        </authorList>
    </citation>
    <scope>NUCLEOTIDE SEQUENCE</scope>
</reference>
<feature type="compositionally biased region" description="Polar residues" evidence="1">
    <location>
        <begin position="1"/>
        <end position="12"/>
    </location>
</feature>
<reference evidence="2" key="2">
    <citation type="submission" date="2022-01" db="EMBL/GenBank/DDBJ databases">
        <authorList>
            <person name="Yamashiro T."/>
            <person name="Shiraishi A."/>
            <person name="Satake H."/>
            <person name="Nakayama K."/>
        </authorList>
    </citation>
    <scope>NUCLEOTIDE SEQUENCE</scope>
</reference>
<accession>A0ABQ5GKS7</accession>
<dbReference type="EMBL" id="BQNB010018577">
    <property type="protein sequence ID" value="GJT75929.1"/>
    <property type="molecule type" value="Genomic_DNA"/>
</dbReference>
<gene>
    <name evidence="2" type="ORF">Tco_1042654</name>
</gene>